<evidence type="ECO:0000256" key="12">
    <source>
        <dbReference type="ARBA" id="ARBA00045085"/>
    </source>
</evidence>
<dbReference type="SMART" id="SM00472">
    <property type="entry name" value="MIR"/>
    <property type="match status" value="3"/>
</dbReference>
<reference evidence="19 20" key="1">
    <citation type="journal article" date="2017" name="Curr. Biol.">
        <title>The Evolution of Venom by Co-option of Single-Copy Genes.</title>
        <authorList>
            <person name="Martinson E.O."/>
            <person name="Mrinalini"/>
            <person name="Kelkar Y.D."/>
            <person name="Chang C.H."/>
            <person name="Werren J.H."/>
        </authorList>
    </citation>
    <scope>NUCLEOTIDE SEQUENCE [LARGE SCALE GENOMIC DNA]</scope>
    <source>
        <strain evidence="19 20">Alberta</strain>
        <tissue evidence="19">Whole body</tissue>
    </source>
</reference>
<comment type="pathway">
    <text evidence="2">Protein modification; protein glycosylation.</text>
</comment>
<evidence type="ECO:0000256" key="8">
    <source>
        <dbReference type="ARBA" id="ARBA00022737"/>
    </source>
</evidence>
<dbReference type="PANTHER" id="PTHR10050">
    <property type="entry name" value="DOLICHYL-PHOSPHATE-MANNOSE--PROTEIN MANNOSYLTRANSFERASE"/>
    <property type="match status" value="1"/>
</dbReference>
<dbReference type="EMBL" id="NNAY01003486">
    <property type="protein sequence ID" value="OXU19345.1"/>
    <property type="molecule type" value="Genomic_DNA"/>
</dbReference>
<evidence type="ECO:0000259" key="18">
    <source>
        <dbReference type="PROSITE" id="PS50919"/>
    </source>
</evidence>
<evidence type="ECO:0000313" key="20">
    <source>
        <dbReference type="Proteomes" id="UP000215335"/>
    </source>
</evidence>
<evidence type="ECO:0000256" key="14">
    <source>
        <dbReference type="ARBA" id="ARBA00059310"/>
    </source>
</evidence>
<dbReference type="UniPathway" id="UPA00378"/>
<name>A0A232ELW1_9HYME</name>
<dbReference type="PANTHER" id="PTHR10050:SF51">
    <property type="entry name" value="PROTEIN O-MANNOSYL-TRANSFERASE 1"/>
    <property type="match status" value="1"/>
</dbReference>
<keyword evidence="7" id="KW-0812">Transmembrane</keyword>
<dbReference type="GO" id="GO:0004169">
    <property type="term" value="F:dolichyl-phosphate-mannose-protein mannosyltransferase activity"/>
    <property type="evidence" value="ECO:0007669"/>
    <property type="project" value="UniProtKB-EC"/>
</dbReference>
<proteinExistence type="inferred from homology"/>
<evidence type="ECO:0000256" key="10">
    <source>
        <dbReference type="ARBA" id="ARBA00022989"/>
    </source>
</evidence>
<sequence length="791" mass="90919">MEDRRAGKTKGADVRRVTQEVKDYAKQESSDDDKVQLLKNQNHEKAVVENNATCEKKIKTQFNQTLTSIKVNFEIDLLAVVLLIAGVATRLYHLEEPRSIVFDELHYGKYVSLYMKNTFFFDPHPPLGKQLISAAAYLAGFDGNFKFDRIGSQYAESVPLFALRLIPALCGSLLIPTAYHLALEIGLRQWSAAIAGLLLLLDNALLTQSRFILIESILIQFSLVGLLCIMKFRKVRDKPLTLSWWFWLIAGFGNLTCALWMIFSSCSVKYVGFYSLLLALYLVGRDYWSLIPKKHLSTMTLYLHLMARIFVIGTVITSVYLCIFYVHLSVLTKAGPHDSVMTSAFQASLEGGLASITKGQPIEVTHGSQITLRHTHGRACWLHSHDHVYPLRYPDNRGSSHQQQVTCYSFKDVNNWWIVKRPDINDLVVTKPSEPIKHGDVIQLVHGITSRALNSHDVAAPMTPQSQEVSCYIDYNVSMPAQNLWRLEIANRDQVGNVWHAIQSQVRLVHVNSEYALKFSGRQLPDWGFNQHEVVADRLIDQSDSIWNVEEHRYTKSEDQKQRERELLNAEMIPLKATTLSFWEKFIELQAKMLFGGQEVQNTHMYSSSPLEWPTMTRGIAYWVSTKSNAQVYLLGNIVIWYSGTISVLIYSSLLILYLMRRRRMCFDIYEEEWDRFVTIGETLFVGYLIHFLPFFFIERTLFLHHYLPAFIFKVLLTAATVDHIYYLISVHCNSKLALAAYKLFLIGWLALITYVFCKFTALSYGITPLSAKEVLKLRWNEEWDFIIHKT</sequence>
<evidence type="ECO:0000256" key="9">
    <source>
        <dbReference type="ARBA" id="ARBA00022824"/>
    </source>
</evidence>
<dbReference type="OrthoDB" id="292747at2759"/>
<dbReference type="FunFam" id="2.80.10.50:FF:000012">
    <property type="entry name" value="Protein O-mannosyl-transferase 1"/>
    <property type="match status" value="1"/>
</dbReference>
<dbReference type="STRING" id="543379.A0A232ELW1"/>
<evidence type="ECO:0000256" key="11">
    <source>
        <dbReference type="ARBA" id="ARBA00023136"/>
    </source>
</evidence>
<comment type="function">
    <text evidence="14">Rt/POMT1 and tw/POMT2 function as a protein O-mannosyltransferase in association with each other to generate and maintain normal muscle development.</text>
</comment>
<dbReference type="EC" id="2.4.1.109" evidence="4"/>
<feature type="domain" description="MIR" evidence="18">
    <location>
        <begin position="433"/>
        <end position="490"/>
    </location>
</feature>
<dbReference type="Gene3D" id="2.80.10.50">
    <property type="match status" value="1"/>
</dbReference>
<evidence type="ECO:0000256" key="3">
    <source>
        <dbReference type="ARBA" id="ARBA00007222"/>
    </source>
</evidence>
<evidence type="ECO:0000256" key="6">
    <source>
        <dbReference type="ARBA" id="ARBA00022679"/>
    </source>
</evidence>
<evidence type="ECO:0000256" key="2">
    <source>
        <dbReference type="ARBA" id="ARBA00004922"/>
    </source>
</evidence>
<gene>
    <name evidence="19" type="ORF">TSAR_013045</name>
</gene>
<comment type="subunit">
    <text evidence="15">Interacts with tw/POMT2.</text>
</comment>
<dbReference type="CDD" id="cd23281">
    <property type="entry name" value="beta-trefoil_MIR_POMT1"/>
    <property type="match status" value="1"/>
</dbReference>
<evidence type="ECO:0000256" key="17">
    <source>
        <dbReference type="ARBA" id="ARBA00079036"/>
    </source>
</evidence>
<dbReference type="Pfam" id="PF02815">
    <property type="entry name" value="MIR"/>
    <property type="match status" value="1"/>
</dbReference>
<feature type="domain" description="MIR" evidence="18">
    <location>
        <begin position="361"/>
        <end position="422"/>
    </location>
</feature>
<keyword evidence="5" id="KW-0328">Glycosyltransferase</keyword>
<evidence type="ECO:0000313" key="19">
    <source>
        <dbReference type="EMBL" id="OXU19345.1"/>
    </source>
</evidence>
<evidence type="ECO:0000256" key="4">
    <source>
        <dbReference type="ARBA" id="ARBA00012839"/>
    </source>
</evidence>
<evidence type="ECO:0000256" key="16">
    <source>
        <dbReference type="ARBA" id="ARBA00073145"/>
    </source>
</evidence>
<evidence type="ECO:0000256" key="7">
    <source>
        <dbReference type="ARBA" id="ARBA00022692"/>
    </source>
</evidence>
<dbReference type="InterPro" id="IPR032421">
    <property type="entry name" value="PMT_4TMC"/>
</dbReference>
<accession>A0A232ELW1</accession>
<keyword evidence="9" id="KW-0256">Endoplasmic reticulum</keyword>
<dbReference type="PROSITE" id="PS50919">
    <property type="entry name" value="MIR"/>
    <property type="match status" value="3"/>
</dbReference>
<comment type="similarity">
    <text evidence="3">Belongs to the glycosyltransferase 39 family.</text>
</comment>
<dbReference type="AlphaFoldDB" id="A0A232ELW1"/>
<keyword evidence="8" id="KW-0677">Repeat</keyword>
<evidence type="ECO:0000256" key="13">
    <source>
        <dbReference type="ARBA" id="ARBA00045102"/>
    </source>
</evidence>
<comment type="subcellular location">
    <subcellularLocation>
        <location evidence="1">Endoplasmic reticulum membrane</location>
        <topology evidence="1">Multi-pass membrane protein</topology>
    </subcellularLocation>
</comment>
<comment type="catalytic activity">
    <reaction evidence="13">
        <text>a di-trans,poly-cis-dolichyl beta-D-mannosyl phosphate + L-seryl-[protein] = 3-O-(alpha-D-mannosyl)-L-seryl-[protein] + a di-trans,poly-cis-dolichyl phosphate + H(+)</text>
        <dbReference type="Rhea" id="RHEA:17377"/>
        <dbReference type="Rhea" id="RHEA-COMP:9863"/>
        <dbReference type="Rhea" id="RHEA-COMP:13546"/>
        <dbReference type="Rhea" id="RHEA-COMP:19498"/>
        <dbReference type="Rhea" id="RHEA-COMP:19501"/>
        <dbReference type="ChEBI" id="CHEBI:15378"/>
        <dbReference type="ChEBI" id="CHEBI:29999"/>
        <dbReference type="ChEBI" id="CHEBI:57683"/>
        <dbReference type="ChEBI" id="CHEBI:58211"/>
        <dbReference type="ChEBI" id="CHEBI:137321"/>
        <dbReference type="EC" id="2.4.1.109"/>
    </reaction>
</comment>
<dbReference type="InterPro" id="IPR016093">
    <property type="entry name" value="MIR_motif"/>
</dbReference>
<keyword evidence="20" id="KW-1185">Reference proteome</keyword>
<evidence type="ECO:0000256" key="1">
    <source>
        <dbReference type="ARBA" id="ARBA00004477"/>
    </source>
</evidence>
<keyword evidence="6" id="KW-0808">Transferase</keyword>
<comment type="caution">
    <text evidence="19">The sequence shown here is derived from an EMBL/GenBank/DDBJ whole genome shotgun (WGS) entry which is preliminary data.</text>
</comment>
<keyword evidence="11" id="KW-0472">Membrane</keyword>
<dbReference type="Pfam" id="PF16192">
    <property type="entry name" value="PMT_4TMC"/>
    <property type="match status" value="1"/>
</dbReference>
<dbReference type="InterPro" id="IPR003342">
    <property type="entry name" value="ArnT-like_N"/>
</dbReference>
<protein>
    <recommendedName>
        <fullName evidence="16">Protein O-mannosyltransferase 1</fullName>
        <ecNumber evidence="4">2.4.1.109</ecNumber>
    </recommendedName>
    <alternativeName>
        <fullName evidence="17">Protein rotated abdomen</fullName>
    </alternativeName>
</protein>
<evidence type="ECO:0000256" key="5">
    <source>
        <dbReference type="ARBA" id="ARBA00022676"/>
    </source>
</evidence>
<dbReference type="InterPro" id="IPR027005">
    <property type="entry name" value="PMT-like"/>
</dbReference>
<dbReference type="SUPFAM" id="SSF82109">
    <property type="entry name" value="MIR domain"/>
    <property type="match status" value="1"/>
</dbReference>
<dbReference type="GO" id="GO:0005789">
    <property type="term" value="C:endoplasmic reticulum membrane"/>
    <property type="evidence" value="ECO:0007669"/>
    <property type="project" value="UniProtKB-SubCell"/>
</dbReference>
<dbReference type="InterPro" id="IPR036300">
    <property type="entry name" value="MIR_dom_sf"/>
</dbReference>
<dbReference type="Pfam" id="PF02366">
    <property type="entry name" value="PMT"/>
    <property type="match status" value="1"/>
</dbReference>
<feature type="domain" description="MIR" evidence="18">
    <location>
        <begin position="496"/>
        <end position="552"/>
    </location>
</feature>
<dbReference type="Proteomes" id="UP000215335">
    <property type="component" value="Unassembled WGS sequence"/>
</dbReference>
<comment type="catalytic activity">
    <reaction evidence="12">
        <text>a di-trans,poly-cis-dolichyl beta-D-mannosyl phosphate + L-threonyl-[protein] = 3-O-(alpha-D-mannosyl)-L-threonyl-[protein] + a di-trans,poly-cis-dolichyl phosphate + H(+)</text>
        <dbReference type="Rhea" id="RHEA:53396"/>
        <dbReference type="Rhea" id="RHEA-COMP:11060"/>
        <dbReference type="Rhea" id="RHEA-COMP:13547"/>
        <dbReference type="Rhea" id="RHEA-COMP:19498"/>
        <dbReference type="Rhea" id="RHEA-COMP:19501"/>
        <dbReference type="ChEBI" id="CHEBI:15378"/>
        <dbReference type="ChEBI" id="CHEBI:30013"/>
        <dbReference type="ChEBI" id="CHEBI:57683"/>
        <dbReference type="ChEBI" id="CHEBI:58211"/>
        <dbReference type="ChEBI" id="CHEBI:137323"/>
        <dbReference type="EC" id="2.4.1.109"/>
    </reaction>
</comment>
<evidence type="ECO:0000256" key="15">
    <source>
        <dbReference type="ARBA" id="ARBA00061810"/>
    </source>
</evidence>
<keyword evidence="10" id="KW-1133">Transmembrane helix</keyword>
<organism evidence="19 20">
    <name type="scientific">Trichomalopsis sarcophagae</name>
    <dbReference type="NCBI Taxonomy" id="543379"/>
    <lineage>
        <taxon>Eukaryota</taxon>
        <taxon>Metazoa</taxon>
        <taxon>Ecdysozoa</taxon>
        <taxon>Arthropoda</taxon>
        <taxon>Hexapoda</taxon>
        <taxon>Insecta</taxon>
        <taxon>Pterygota</taxon>
        <taxon>Neoptera</taxon>
        <taxon>Endopterygota</taxon>
        <taxon>Hymenoptera</taxon>
        <taxon>Apocrita</taxon>
        <taxon>Proctotrupomorpha</taxon>
        <taxon>Chalcidoidea</taxon>
        <taxon>Pteromalidae</taxon>
        <taxon>Pteromalinae</taxon>
        <taxon>Trichomalopsis</taxon>
    </lineage>
</organism>